<dbReference type="InterPro" id="IPR010178">
    <property type="entry name" value="Lit"/>
</dbReference>
<feature type="transmembrane region" description="Helical" evidence="2">
    <location>
        <begin position="462"/>
        <end position="484"/>
    </location>
</feature>
<evidence type="ECO:0000256" key="1">
    <source>
        <dbReference type="SAM" id="MobiDB-lite"/>
    </source>
</evidence>
<dbReference type="Pfam" id="PF07314">
    <property type="entry name" value="Lit"/>
    <property type="match status" value="1"/>
</dbReference>
<reference evidence="3 4" key="1">
    <citation type="submission" date="2024-04" db="EMBL/GenBank/DDBJ databases">
        <title>Arthrobacter sp. from Plains bison fecal sample.</title>
        <authorList>
            <person name="Ruzzini A."/>
        </authorList>
    </citation>
    <scope>NUCLEOTIDE SEQUENCE [LARGE SCALE GENOMIC DNA]</scope>
    <source>
        <strain evidence="3 4">EINP1</strain>
    </source>
</reference>
<feature type="region of interest" description="Disordered" evidence="1">
    <location>
        <begin position="279"/>
        <end position="323"/>
    </location>
</feature>
<feature type="compositionally biased region" description="Polar residues" evidence="1">
    <location>
        <begin position="1"/>
        <end position="13"/>
    </location>
</feature>
<keyword evidence="2" id="KW-0472">Membrane</keyword>
<evidence type="ECO:0000256" key="2">
    <source>
        <dbReference type="SAM" id="Phobius"/>
    </source>
</evidence>
<feature type="compositionally biased region" description="Basic and acidic residues" evidence="1">
    <location>
        <begin position="312"/>
        <end position="323"/>
    </location>
</feature>
<feature type="compositionally biased region" description="Low complexity" evidence="1">
    <location>
        <begin position="170"/>
        <end position="241"/>
    </location>
</feature>
<evidence type="ECO:0000313" key="3">
    <source>
        <dbReference type="EMBL" id="WZP14680.1"/>
    </source>
</evidence>
<dbReference type="Proteomes" id="UP001448858">
    <property type="component" value="Chromosome"/>
</dbReference>
<keyword evidence="4" id="KW-1185">Reference proteome</keyword>
<accession>A0ABZ2ZSB4</accession>
<feature type="transmembrane region" description="Helical" evidence="2">
    <location>
        <begin position="428"/>
        <end position="450"/>
    </location>
</feature>
<feature type="transmembrane region" description="Helical" evidence="2">
    <location>
        <begin position="330"/>
        <end position="352"/>
    </location>
</feature>
<feature type="transmembrane region" description="Helical" evidence="2">
    <location>
        <begin position="521"/>
        <end position="541"/>
    </location>
</feature>
<protein>
    <submittedName>
        <fullName evidence="3">TIGR01906 family membrane protein</fullName>
    </submittedName>
</protein>
<name>A0ABZ2ZSB4_9MICC</name>
<keyword evidence="2" id="KW-0812">Transmembrane</keyword>
<proteinExistence type="predicted"/>
<feature type="compositionally biased region" description="Low complexity" evidence="1">
    <location>
        <begin position="109"/>
        <end position="122"/>
    </location>
</feature>
<dbReference type="EMBL" id="CP151657">
    <property type="protein sequence ID" value="WZP14680.1"/>
    <property type="molecule type" value="Genomic_DNA"/>
</dbReference>
<gene>
    <name evidence="3" type="ORF">AAE021_10780</name>
</gene>
<feature type="region of interest" description="Disordered" evidence="1">
    <location>
        <begin position="109"/>
        <end position="259"/>
    </location>
</feature>
<dbReference type="RefSeq" id="WP_342022333.1">
    <property type="nucleotide sequence ID" value="NZ_CP151657.1"/>
</dbReference>
<dbReference type="NCBIfam" id="TIGR01906">
    <property type="entry name" value="integ_TIGR01906"/>
    <property type="match status" value="1"/>
</dbReference>
<feature type="compositionally biased region" description="Low complexity" evidence="1">
    <location>
        <begin position="63"/>
        <end position="82"/>
    </location>
</feature>
<organism evidence="3 4">
    <name type="scientific">Arthrobacter citreus</name>
    <dbReference type="NCBI Taxonomy" id="1670"/>
    <lineage>
        <taxon>Bacteria</taxon>
        <taxon>Bacillati</taxon>
        <taxon>Actinomycetota</taxon>
        <taxon>Actinomycetes</taxon>
        <taxon>Micrococcales</taxon>
        <taxon>Micrococcaceae</taxon>
        <taxon>Arthrobacter</taxon>
    </lineage>
</organism>
<feature type="compositionally biased region" description="Low complexity" evidence="1">
    <location>
        <begin position="247"/>
        <end position="259"/>
    </location>
</feature>
<feature type="region of interest" description="Disordered" evidence="1">
    <location>
        <begin position="1"/>
        <end position="90"/>
    </location>
</feature>
<sequence>MASQDDTPQQLPTTGGPAETGRDRTETGAGDALSDASETIVSGDHATGTGAQEKLPASAAVEGSGSTAADTGAAADSPASDDGLGHDDWDAAFADAAGTPAETAALRTDTAATGNAAGADTDVVPGGHPSLAQRSSLPMRRASTLPDLSGYGELSEAEQKAAGDINADMPAGLHASAAAAPAGKSAAAQKTAAAETPSAANTPAETAAAAAPGTGTSATDASPPAAAAGAGAVSGAAVSGAAGSGATGSSAAGSGSADAPATALIDTSAKAAPSAAAGAHSAGTKSADAKSAGALSGKEGANPAADDEISEEEARRRAEERERAGTAKPILARILQVMIAVFFPVMLLAAAIRAVATPVFLWVEYHRPGFPSDGYGFSTDDRMTYGSYAVDYLLNFSGSRYLGDLVTAGGEPLYLESEVSHMADVKTVLTIAFVSALVMAFLSLLACIYLAKRSPGGIRRALFSGAVLTLVLVGALIVTAVLGWESFFTQVHTIFFANGNWTFRMDDTLIRLFPAQFWMDAGIAIAGLVLLTCIVVLICAWPTKARRERARIKQEAARRRYLDSLEAV</sequence>
<evidence type="ECO:0000313" key="4">
    <source>
        <dbReference type="Proteomes" id="UP001448858"/>
    </source>
</evidence>
<keyword evidence="2" id="KW-1133">Transmembrane helix</keyword>